<protein>
    <submittedName>
        <fullName evidence="1">Uncharacterized protein</fullName>
    </submittedName>
</protein>
<dbReference type="AlphaFoldDB" id="A0A699X7T6"/>
<evidence type="ECO:0000313" key="1">
    <source>
        <dbReference type="EMBL" id="GFD55153.1"/>
    </source>
</evidence>
<proteinExistence type="predicted"/>
<comment type="caution">
    <text evidence="1">The sequence shown here is derived from an EMBL/GenBank/DDBJ whole genome shotgun (WGS) entry which is preliminary data.</text>
</comment>
<reference evidence="1" key="1">
    <citation type="journal article" date="2019" name="Sci. Rep.">
        <title>Draft genome of Tanacetum cinerariifolium, the natural source of mosquito coil.</title>
        <authorList>
            <person name="Yamashiro T."/>
            <person name="Shiraishi A."/>
            <person name="Satake H."/>
            <person name="Nakayama K."/>
        </authorList>
    </citation>
    <scope>NUCLEOTIDE SEQUENCE</scope>
</reference>
<feature type="non-terminal residue" evidence="1">
    <location>
        <position position="87"/>
    </location>
</feature>
<organism evidence="1">
    <name type="scientific">Tanacetum cinerariifolium</name>
    <name type="common">Dalmatian daisy</name>
    <name type="synonym">Chrysanthemum cinerariifolium</name>
    <dbReference type="NCBI Taxonomy" id="118510"/>
    <lineage>
        <taxon>Eukaryota</taxon>
        <taxon>Viridiplantae</taxon>
        <taxon>Streptophyta</taxon>
        <taxon>Embryophyta</taxon>
        <taxon>Tracheophyta</taxon>
        <taxon>Spermatophyta</taxon>
        <taxon>Magnoliopsida</taxon>
        <taxon>eudicotyledons</taxon>
        <taxon>Gunneridae</taxon>
        <taxon>Pentapetalae</taxon>
        <taxon>asterids</taxon>
        <taxon>campanulids</taxon>
        <taxon>Asterales</taxon>
        <taxon>Asteraceae</taxon>
        <taxon>Asteroideae</taxon>
        <taxon>Anthemideae</taxon>
        <taxon>Anthemidinae</taxon>
        <taxon>Tanacetum</taxon>
    </lineage>
</organism>
<gene>
    <name evidence="1" type="ORF">Tci_927122</name>
</gene>
<accession>A0A699X7T6</accession>
<dbReference type="EMBL" id="BKCJ011814574">
    <property type="protein sequence ID" value="GFD55153.1"/>
    <property type="molecule type" value="Genomic_DNA"/>
</dbReference>
<sequence length="87" mass="9706">RTGHHAAGDFQATLLTVRQRTRRAVGEGFEVDRFKPVLGVFHGLAFAFAIRRGLEQAGQEVGVEVTVLGNQQVFHRGHFLEQTHVLE</sequence>
<name>A0A699X7T6_TANCI</name>
<feature type="non-terminal residue" evidence="1">
    <location>
        <position position="1"/>
    </location>
</feature>